<dbReference type="Proteomes" id="UP001258017">
    <property type="component" value="Unassembled WGS sequence"/>
</dbReference>
<reference evidence="2" key="1">
    <citation type="submission" date="2021-08" db="EMBL/GenBank/DDBJ databases">
        <authorList>
            <person name="Misof B."/>
            <person name="Oliver O."/>
            <person name="Podsiadlowski L."/>
            <person name="Donath A."/>
            <person name="Peters R."/>
            <person name="Mayer C."/>
            <person name="Rust J."/>
            <person name="Gunkel S."/>
            <person name="Lesny P."/>
            <person name="Martin S."/>
            <person name="Oeyen J.P."/>
            <person name="Petersen M."/>
            <person name="Panagiotis P."/>
            <person name="Wilbrandt J."/>
            <person name="Tanja T."/>
        </authorList>
    </citation>
    <scope>NUCLEOTIDE SEQUENCE</scope>
    <source>
        <strain evidence="2">GBR_01_08_01A</strain>
        <tissue evidence="2">Thorax + abdomen</tissue>
    </source>
</reference>
<name>A0AAD9R9A1_9HYME</name>
<dbReference type="EMBL" id="JAIFRP010004498">
    <property type="protein sequence ID" value="KAK2575200.1"/>
    <property type="molecule type" value="Genomic_DNA"/>
</dbReference>
<proteinExistence type="predicted"/>
<gene>
    <name evidence="2" type="ORF">KPH14_012608</name>
</gene>
<evidence type="ECO:0000313" key="2">
    <source>
        <dbReference type="EMBL" id="KAK2575200.1"/>
    </source>
</evidence>
<organism evidence="2 3">
    <name type="scientific">Odynerus spinipes</name>
    <dbReference type="NCBI Taxonomy" id="1348599"/>
    <lineage>
        <taxon>Eukaryota</taxon>
        <taxon>Metazoa</taxon>
        <taxon>Ecdysozoa</taxon>
        <taxon>Arthropoda</taxon>
        <taxon>Hexapoda</taxon>
        <taxon>Insecta</taxon>
        <taxon>Pterygota</taxon>
        <taxon>Neoptera</taxon>
        <taxon>Endopterygota</taxon>
        <taxon>Hymenoptera</taxon>
        <taxon>Apocrita</taxon>
        <taxon>Aculeata</taxon>
        <taxon>Vespoidea</taxon>
        <taxon>Vespidae</taxon>
        <taxon>Eumeninae</taxon>
        <taxon>Odynerus</taxon>
    </lineage>
</organism>
<protein>
    <recommendedName>
        <fullName evidence="1">Reverse transcriptase Ty1/copia-type domain-containing protein</fullName>
    </recommendedName>
</protein>
<dbReference type="AlphaFoldDB" id="A0AAD9R9A1"/>
<dbReference type="InterPro" id="IPR013103">
    <property type="entry name" value="RVT_2"/>
</dbReference>
<sequence length="66" mass="7443">LATKGNLNIIHMDITTAYLNSELDEDIYLKPPDGLPDGVNEDEVWKLKKAIYGLKKSGRAWDKRIG</sequence>
<feature type="non-terminal residue" evidence="2">
    <location>
        <position position="1"/>
    </location>
</feature>
<dbReference type="Pfam" id="PF07727">
    <property type="entry name" value="RVT_2"/>
    <property type="match status" value="1"/>
</dbReference>
<feature type="domain" description="Reverse transcriptase Ty1/copia-type" evidence="1">
    <location>
        <begin position="2"/>
        <end position="65"/>
    </location>
</feature>
<evidence type="ECO:0000313" key="3">
    <source>
        <dbReference type="Proteomes" id="UP001258017"/>
    </source>
</evidence>
<comment type="caution">
    <text evidence="2">The sequence shown here is derived from an EMBL/GenBank/DDBJ whole genome shotgun (WGS) entry which is preliminary data.</text>
</comment>
<keyword evidence="3" id="KW-1185">Reference proteome</keyword>
<accession>A0AAD9R9A1</accession>
<reference evidence="2" key="2">
    <citation type="journal article" date="2023" name="Commun. Biol.">
        <title>Intrasexual cuticular hydrocarbon dimorphism in a wasp sheds light on hydrocarbon biosynthesis genes in Hymenoptera.</title>
        <authorList>
            <person name="Moris V.C."/>
            <person name="Podsiadlowski L."/>
            <person name="Martin S."/>
            <person name="Oeyen J.P."/>
            <person name="Donath A."/>
            <person name="Petersen M."/>
            <person name="Wilbrandt J."/>
            <person name="Misof B."/>
            <person name="Liedtke D."/>
            <person name="Thamm M."/>
            <person name="Scheiner R."/>
            <person name="Schmitt T."/>
            <person name="Niehuis O."/>
        </authorList>
    </citation>
    <scope>NUCLEOTIDE SEQUENCE</scope>
    <source>
        <strain evidence="2">GBR_01_08_01A</strain>
    </source>
</reference>
<evidence type="ECO:0000259" key="1">
    <source>
        <dbReference type="Pfam" id="PF07727"/>
    </source>
</evidence>